<dbReference type="InterPro" id="IPR036861">
    <property type="entry name" value="Endochitinase-like_sf"/>
</dbReference>
<name>A0AAJ0FKB8_9PEZI</name>
<dbReference type="CDD" id="cd00035">
    <property type="entry name" value="ChtBD1"/>
    <property type="match status" value="1"/>
</dbReference>
<accession>A0AAJ0FKB8</accession>
<dbReference type="PANTHER" id="PTHR11177:SF397">
    <property type="entry name" value="CHITINASE"/>
    <property type="match status" value="1"/>
</dbReference>
<dbReference type="Pfam" id="PF00704">
    <property type="entry name" value="Glyco_hydro_18"/>
    <property type="match status" value="1"/>
</dbReference>
<dbReference type="GO" id="GO:0008843">
    <property type="term" value="F:endochitinase activity"/>
    <property type="evidence" value="ECO:0007669"/>
    <property type="project" value="UniProtKB-EC"/>
</dbReference>
<dbReference type="InterPro" id="IPR017853">
    <property type="entry name" value="GH"/>
</dbReference>
<evidence type="ECO:0000256" key="3">
    <source>
        <dbReference type="ARBA" id="ARBA00022669"/>
    </source>
</evidence>
<evidence type="ECO:0000313" key="6">
    <source>
        <dbReference type="Proteomes" id="UP001244011"/>
    </source>
</evidence>
<dbReference type="SMART" id="SM00270">
    <property type="entry name" value="ChtBD1"/>
    <property type="match status" value="1"/>
</dbReference>
<dbReference type="Pfam" id="PF00187">
    <property type="entry name" value="Chitin_bind_1"/>
    <property type="match status" value="1"/>
</dbReference>
<dbReference type="SUPFAM" id="SSF57016">
    <property type="entry name" value="Plant lectins/antimicrobial peptides"/>
    <property type="match status" value="1"/>
</dbReference>
<dbReference type="InterPro" id="IPR029070">
    <property type="entry name" value="Chitinase_insertion_sf"/>
</dbReference>
<dbReference type="EMBL" id="MU838998">
    <property type="protein sequence ID" value="KAK1771446.1"/>
    <property type="molecule type" value="Genomic_DNA"/>
</dbReference>
<dbReference type="RefSeq" id="XP_060287659.1">
    <property type="nucleotide sequence ID" value="XM_060431656.1"/>
</dbReference>
<dbReference type="InterPro" id="IPR001002">
    <property type="entry name" value="Chitin-bd_1"/>
</dbReference>
<dbReference type="AlphaFoldDB" id="A0AAJ0FKB8"/>
<evidence type="ECO:0000259" key="4">
    <source>
        <dbReference type="PROSITE" id="PS51910"/>
    </source>
</evidence>
<evidence type="ECO:0000256" key="2">
    <source>
        <dbReference type="ARBA" id="ARBA00012729"/>
    </source>
</evidence>
<comment type="caution">
    <text evidence="5">The sequence shown here is derived from an EMBL/GenBank/DDBJ whole genome shotgun (WGS) entry which is preliminary data.</text>
</comment>
<dbReference type="Gene3D" id="3.30.60.10">
    <property type="entry name" value="Endochitinase-like"/>
    <property type="match status" value="1"/>
</dbReference>
<evidence type="ECO:0000256" key="1">
    <source>
        <dbReference type="ARBA" id="ARBA00008682"/>
    </source>
</evidence>
<evidence type="ECO:0000313" key="5">
    <source>
        <dbReference type="EMBL" id="KAK1771446.1"/>
    </source>
</evidence>
<comment type="similarity">
    <text evidence="1">Belongs to the glycosyl hydrolase 18 family. Chitinase class V subfamily.</text>
</comment>
<dbReference type="EC" id="3.2.1.14" evidence="2"/>
<dbReference type="InterPro" id="IPR001223">
    <property type="entry name" value="Glyco_hydro18_cat"/>
</dbReference>
<gene>
    <name evidence="5" type="ORF">QBC33DRAFT_591732</name>
</gene>
<dbReference type="PROSITE" id="PS51910">
    <property type="entry name" value="GH18_2"/>
    <property type="match status" value="1"/>
</dbReference>
<reference evidence="5" key="1">
    <citation type="submission" date="2023-06" db="EMBL/GenBank/DDBJ databases">
        <title>Genome-scale phylogeny and comparative genomics of the fungal order Sordariales.</title>
        <authorList>
            <consortium name="Lawrence Berkeley National Laboratory"/>
            <person name="Hensen N."/>
            <person name="Bonometti L."/>
            <person name="Westerberg I."/>
            <person name="Brannstrom I.O."/>
            <person name="Guillou S."/>
            <person name="Cros-Aarteil S."/>
            <person name="Calhoun S."/>
            <person name="Haridas S."/>
            <person name="Kuo A."/>
            <person name="Mondo S."/>
            <person name="Pangilinan J."/>
            <person name="Riley R."/>
            <person name="Labutti K."/>
            <person name="Andreopoulos B."/>
            <person name="Lipzen A."/>
            <person name="Chen C."/>
            <person name="Yanf M."/>
            <person name="Daum C."/>
            <person name="Ng V."/>
            <person name="Clum A."/>
            <person name="Steindorff A."/>
            <person name="Ohm R."/>
            <person name="Martin F."/>
            <person name="Silar P."/>
            <person name="Natvig D."/>
            <person name="Lalanne C."/>
            <person name="Gautier V."/>
            <person name="Ament-Velasquez S.L."/>
            <person name="Kruys A."/>
            <person name="Hutchinson M.I."/>
            <person name="Powell A.J."/>
            <person name="Barry K."/>
            <person name="Miller A.N."/>
            <person name="Grigoriev I.V."/>
            <person name="Debuchy R."/>
            <person name="Gladieux P."/>
            <person name="Thoren M.H."/>
            <person name="Johannesson H."/>
        </authorList>
    </citation>
    <scope>NUCLEOTIDE SEQUENCE</scope>
    <source>
        <strain evidence="5">8032-3</strain>
    </source>
</reference>
<organism evidence="5 6">
    <name type="scientific">Phialemonium atrogriseum</name>
    <dbReference type="NCBI Taxonomy" id="1093897"/>
    <lineage>
        <taxon>Eukaryota</taxon>
        <taxon>Fungi</taxon>
        <taxon>Dikarya</taxon>
        <taxon>Ascomycota</taxon>
        <taxon>Pezizomycotina</taxon>
        <taxon>Sordariomycetes</taxon>
        <taxon>Sordariomycetidae</taxon>
        <taxon>Cephalothecales</taxon>
        <taxon>Cephalothecaceae</taxon>
        <taxon>Phialemonium</taxon>
    </lineage>
</organism>
<feature type="domain" description="GH18" evidence="4">
    <location>
        <begin position="86"/>
        <end position="426"/>
    </location>
</feature>
<keyword evidence="5" id="KW-0378">Hydrolase</keyword>
<dbReference type="SMART" id="SM00636">
    <property type="entry name" value="Glyco_18"/>
    <property type="match status" value="1"/>
</dbReference>
<keyword evidence="3" id="KW-0147">Chitin-binding</keyword>
<dbReference type="PANTHER" id="PTHR11177">
    <property type="entry name" value="CHITINASE"/>
    <property type="match status" value="1"/>
</dbReference>
<protein>
    <recommendedName>
        <fullName evidence="2">chitinase</fullName>
        <ecNumber evidence="2">3.2.1.14</ecNumber>
    </recommendedName>
</protein>
<dbReference type="Proteomes" id="UP001244011">
    <property type="component" value="Unassembled WGS sequence"/>
</dbReference>
<dbReference type="InterPro" id="IPR011583">
    <property type="entry name" value="Chitinase_II/V-like_cat"/>
</dbReference>
<dbReference type="GeneID" id="85314843"/>
<keyword evidence="6" id="KW-1185">Reference proteome</keyword>
<dbReference type="Gene3D" id="3.10.50.10">
    <property type="match status" value="1"/>
</dbReference>
<proteinExistence type="inferred from homology"/>
<sequence length="964" mass="107370">MPKLFLFGLPAGSLVALFCVLLAPLIWIAPDLHLTPFKSHLGRRPDFCADGCISDCDAHAECGEFALPANKTCPLNVCCSEFGFCGTTTDFWFVLWSHLEKKAESNCVEHPKPPAAATGKALSRGDWLVIGYYEGWNARSKCHQTKPEDLPRGWTFSDNNTATQPLLGIISADEGKRAKFVSNTMKFLNRHGFDGFDLDCAWLDITLKLTKGVITGNTQAPLTAGGHGRSLELTFTIPASYWYLRWFDVPELLKYADWTNFMSYDIHGIWDRESQIGSIVQRHTNLTEIKFAAALLWRNNVNPSKVTLGYGFYGQSFTLADPSCSKPGCVFSDAAKPGVCTGTGGYLAYYELMDILGKKDITPVWDKEAAVKYFNFDSGQWVSFDDKETFKQKLDWANDVGLSGALIWASDLDDYDFSAHTGLLGEDFASNIKIREETISAALSEAEAITAMDASLDTSCYRVKDCVSIGMFHCDKGYSQMGWDLEGCQANWPFLYGGFGRPICCKTAVAPEKCMWRGDGLDCNGQCHDGEATLYKSKNGGAFSSKGTVELQDLRPCNRGEKAFCCMQNNFAQLTNGCYWSDCGDKCKYGELDIASTIDLDGKCNSKHNGRHYCCKGIDKPLTNCHWVGQGDCADNTCNAKEVTLARDSIGDNKWNACLWRRKKDLCCTVNTQVTEYKCARQTCDYDGDFRCDIDPEADDESLDETDENGNDLPEDEVAARSELLAGKDKGKGKAKVFKIELVIDNINFIATLVSRLWPGATHLHDRQRGRNAVPASDLIFQPDRSTCSSTEIIVTRRKDWTKKEIEDKLDTEHNPDAQYSRDLFKTLGTGALPNGQNSTQPVVPFGSQGNRSPMLLADREMNQFKGRIFNIEQDAMASDTFRDNLAEVMNNNFHGLLDEQAAIERLFNPIRITIAVFRYIRHPDVLPVIQGNRRKLLEATQRISANVLTLGNAHALHEEFDSL</sequence>
<dbReference type="SUPFAM" id="SSF54556">
    <property type="entry name" value="Chitinase insertion domain"/>
    <property type="match status" value="1"/>
</dbReference>
<dbReference type="Gene3D" id="3.20.20.80">
    <property type="entry name" value="Glycosidases"/>
    <property type="match status" value="1"/>
</dbReference>
<dbReference type="InterPro" id="IPR050314">
    <property type="entry name" value="Glycosyl_Hydrlase_18"/>
</dbReference>
<dbReference type="GO" id="GO:0005975">
    <property type="term" value="P:carbohydrate metabolic process"/>
    <property type="evidence" value="ECO:0007669"/>
    <property type="project" value="InterPro"/>
</dbReference>
<dbReference type="GO" id="GO:0008061">
    <property type="term" value="F:chitin binding"/>
    <property type="evidence" value="ECO:0007669"/>
    <property type="project" value="UniProtKB-KW"/>
</dbReference>
<dbReference type="SUPFAM" id="SSF51445">
    <property type="entry name" value="(Trans)glycosidases"/>
    <property type="match status" value="1"/>
</dbReference>